<comment type="subcellular location">
    <subcellularLocation>
        <location evidence="1">Cell membrane</location>
        <topology evidence="1">Multi-pass membrane protein</topology>
    </subcellularLocation>
</comment>
<feature type="transmembrane region" description="Helical" evidence="8">
    <location>
        <begin position="170"/>
        <end position="193"/>
    </location>
</feature>
<evidence type="ECO:0000256" key="7">
    <source>
        <dbReference type="ARBA" id="ARBA00023136"/>
    </source>
</evidence>
<evidence type="ECO:0008006" key="11">
    <source>
        <dbReference type="Google" id="ProtNLM"/>
    </source>
</evidence>
<dbReference type="PANTHER" id="PTHR30472:SF24">
    <property type="entry name" value="FERRIC ENTEROBACTIN TRANSPORT SYSTEM PERMEASE PROTEIN FEPG"/>
    <property type="match status" value="1"/>
</dbReference>
<comment type="caution">
    <text evidence="9">The sequence shown here is derived from an EMBL/GenBank/DDBJ whole genome shotgun (WGS) entry which is preliminary data.</text>
</comment>
<feature type="transmembrane region" description="Helical" evidence="8">
    <location>
        <begin position="213"/>
        <end position="231"/>
    </location>
</feature>
<evidence type="ECO:0000256" key="8">
    <source>
        <dbReference type="SAM" id="Phobius"/>
    </source>
</evidence>
<dbReference type="GO" id="GO:0005886">
    <property type="term" value="C:plasma membrane"/>
    <property type="evidence" value="ECO:0007669"/>
    <property type="project" value="UniProtKB-SubCell"/>
</dbReference>
<evidence type="ECO:0000256" key="1">
    <source>
        <dbReference type="ARBA" id="ARBA00004651"/>
    </source>
</evidence>
<dbReference type="Gene3D" id="1.10.3470.10">
    <property type="entry name" value="ABC transporter involved in vitamin B12 uptake, BtuC"/>
    <property type="match status" value="1"/>
</dbReference>
<keyword evidence="5 8" id="KW-0812">Transmembrane</keyword>
<dbReference type="InterPro" id="IPR037294">
    <property type="entry name" value="ABC_BtuC-like"/>
</dbReference>
<keyword evidence="7 8" id="KW-0472">Membrane</keyword>
<reference evidence="9 10" key="1">
    <citation type="submission" date="2017-10" db="EMBL/GenBank/DDBJ databases">
        <title>Novel microbial diversity and functional potential in the marine mammal oral microbiome.</title>
        <authorList>
            <person name="Dudek N.K."/>
            <person name="Sun C.L."/>
            <person name="Burstein D."/>
            <person name="Kantor R.S."/>
            <person name="Aliaga Goltsman D.S."/>
            <person name="Bik E.M."/>
            <person name="Thomas B.C."/>
            <person name="Banfield J.F."/>
            <person name="Relman D.A."/>
        </authorList>
    </citation>
    <scope>NUCLEOTIDE SEQUENCE [LARGE SCALE GENOMIC DNA]</scope>
    <source>
        <strain evidence="9">DOLJORAL78_61_10</strain>
    </source>
</reference>
<dbReference type="AlphaFoldDB" id="A0A2G6K6I9"/>
<dbReference type="SUPFAM" id="SSF81345">
    <property type="entry name" value="ABC transporter involved in vitamin B12 uptake, BtuC"/>
    <property type="match status" value="1"/>
</dbReference>
<keyword evidence="3" id="KW-0813">Transport</keyword>
<dbReference type="PANTHER" id="PTHR30472">
    <property type="entry name" value="FERRIC ENTEROBACTIN TRANSPORT SYSTEM PERMEASE PROTEIN"/>
    <property type="match status" value="1"/>
</dbReference>
<feature type="transmembrane region" description="Helical" evidence="8">
    <location>
        <begin position="260"/>
        <end position="285"/>
    </location>
</feature>
<feature type="transmembrane region" description="Helical" evidence="8">
    <location>
        <begin position="139"/>
        <end position="158"/>
    </location>
</feature>
<dbReference type="InterPro" id="IPR000522">
    <property type="entry name" value="ABC_transptr_permease_BtuC"/>
</dbReference>
<evidence type="ECO:0000256" key="2">
    <source>
        <dbReference type="ARBA" id="ARBA00007935"/>
    </source>
</evidence>
<dbReference type="CDD" id="cd06550">
    <property type="entry name" value="TM_ABC_iron-siderophores_like"/>
    <property type="match status" value="1"/>
</dbReference>
<feature type="non-terminal residue" evidence="9">
    <location>
        <position position="289"/>
    </location>
</feature>
<accession>A0A2G6K6I9</accession>
<evidence type="ECO:0000313" key="9">
    <source>
        <dbReference type="EMBL" id="PIE31283.1"/>
    </source>
</evidence>
<protein>
    <recommendedName>
        <fullName evidence="11">Iron ABC transporter permease</fullName>
    </recommendedName>
</protein>
<dbReference type="GO" id="GO:0033214">
    <property type="term" value="P:siderophore-iron import into cell"/>
    <property type="evidence" value="ECO:0007669"/>
    <property type="project" value="TreeGrafter"/>
</dbReference>
<comment type="similarity">
    <text evidence="2">Belongs to the binding-protein-dependent transport system permease family. FecCD subfamily.</text>
</comment>
<name>A0A2G6K6I9_9ACTN</name>
<feature type="transmembrane region" description="Helical" evidence="8">
    <location>
        <begin position="28"/>
        <end position="50"/>
    </location>
</feature>
<dbReference type="GO" id="GO:0022857">
    <property type="term" value="F:transmembrane transporter activity"/>
    <property type="evidence" value="ECO:0007669"/>
    <property type="project" value="InterPro"/>
</dbReference>
<evidence type="ECO:0000256" key="5">
    <source>
        <dbReference type="ARBA" id="ARBA00022692"/>
    </source>
</evidence>
<feature type="transmembrane region" description="Helical" evidence="8">
    <location>
        <begin position="115"/>
        <end position="133"/>
    </location>
</feature>
<dbReference type="EMBL" id="PDSL01000094">
    <property type="protein sequence ID" value="PIE31283.1"/>
    <property type="molecule type" value="Genomic_DNA"/>
</dbReference>
<dbReference type="Proteomes" id="UP000230914">
    <property type="component" value="Unassembled WGS sequence"/>
</dbReference>
<evidence type="ECO:0000256" key="4">
    <source>
        <dbReference type="ARBA" id="ARBA00022475"/>
    </source>
</evidence>
<feature type="transmembrane region" description="Helical" evidence="8">
    <location>
        <begin position="85"/>
        <end position="103"/>
    </location>
</feature>
<dbReference type="Pfam" id="PF01032">
    <property type="entry name" value="FecCD"/>
    <property type="match status" value="1"/>
</dbReference>
<gene>
    <name evidence="9" type="ORF">CSA55_06045</name>
</gene>
<evidence type="ECO:0000256" key="6">
    <source>
        <dbReference type="ARBA" id="ARBA00022989"/>
    </source>
</evidence>
<keyword evidence="6 8" id="KW-1133">Transmembrane helix</keyword>
<proteinExistence type="inferred from homology"/>
<evidence type="ECO:0000256" key="3">
    <source>
        <dbReference type="ARBA" id="ARBA00022448"/>
    </source>
</evidence>
<organism evidence="9 10">
    <name type="scientific">Ilumatobacter coccineus</name>
    <dbReference type="NCBI Taxonomy" id="467094"/>
    <lineage>
        <taxon>Bacteria</taxon>
        <taxon>Bacillati</taxon>
        <taxon>Actinomycetota</taxon>
        <taxon>Acidimicrobiia</taxon>
        <taxon>Acidimicrobiales</taxon>
        <taxon>Ilumatobacteraceae</taxon>
        <taxon>Ilumatobacter</taxon>
    </lineage>
</organism>
<sequence length="289" mass="29515">MSAISVHPIKVGSGWSVRMGSLSLRIDVRAVIVCSLLLAATVGVTLWALVVGDFPLSISQAVAAIIGDGESDAEFVVTTLRLPRALTAVMVGAALGMSGAIFQSIARNPLGSPDIVGFQQGAAFAAVLSILVISDDTWAIALGAVIGGVVTAVIVYALAWKRGLASSRLILVGIGVGFTASAGVDYLITRAAINDVQRAAVWLTGSLNGRNWSHVYTVALALVILAPLAIIGQRSLDRLDLGDDTAAGLGIRVDRSKFRLIIIAVGLAALAVAAAGPIAFVAFVAGPIA</sequence>
<keyword evidence="4" id="KW-1003">Cell membrane</keyword>
<evidence type="ECO:0000313" key="10">
    <source>
        <dbReference type="Proteomes" id="UP000230914"/>
    </source>
</evidence>